<dbReference type="PROSITE" id="PS51724">
    <property type="entry name" value="SPOR"/>
    <property type="match status" value="1"/>
</dbReference>
<reference evidence="2 3" key="1">
    <citation type="submission" date="2020-01" db="EMBL/GenBank/DDBJ databases">
        <title>Muricauda sediminis sp.nov. 40Bstr401.</title>
        <authorList>
            <person name="Xue Z."/>
            <person name="Zhu S."/>
            <person name="Ren N."/>
            <person name="Chen T."/>
            <person name="Chen X."/>
            <person name="Chen J."/>
            <person name="Yang J."/>
        </authorList>
    </citation>
    <scope>NUCLEOTIDE SEQUENCE [LARGE SCALE GENOMIC DNA]</scope>
    <source>
        <strain evidence="2 3">40Bstr401</strain>
    </source>
</reference>
<gene>
    <name evidence="2" type="ORF">GTK07_02145</name>
</gene>
<name>A0A6I5KU79_9FLAO</name>
<dbReference type="AlphaFoldDB" id="A0A6I5KU79"/>
<dbReference type="GO" id="GO:0042834">
    <property type="term" value="F:peptidoglycan binding"/>
    <property type="evidence" value="ECO:0007669"/>
    <property type="project" value="InterPro"/>
</dbReference>
<feature type="domain" description="SPOR" evidence="1">
    <location>
        <begin position="479"/>
        <end position="557"/>
    </location>
</feature>
<comment type="caution">
    <text evidence="2">The sequence shown here is derived from an EMBL/GenBank/DDBJ whole genome shotgun (WGS) entry which is preliminary data.</text>
</comment>
<dbReference type="Proteomes" id="UP000468707">
    <property type="component" value="Unassembled WGS sequence"/>
</dbReference>
<dbReference type="InterPro" id="IPR036680">
    <property type="entry name" value="SPOR-like_sf"/>
</dbReference>
<evidence type="ECO:0000313" key="2">
    <source>
        <dbReference type="EMBL" id="NDV42112.1"/>
    </source>
</evidence>
<organism evidence="2 3">
    <name type="scientific">Flagellimonas sediminis</name>
    <dbReference type="NCBI Taxonomy" id="2696468"/>
    <lineage>
        <taxon>Bacteria</taxon>
        <taxon>Pseudomonadati</taxon>
        <taxon>Bacteroidota</taxon>
        <taxon>Flavobacteriia</taxon>
        <taxon>Flavobacteriales</taxon>
        <taxon>Flavobacteriaceae</taxon>
        <taxon>Flagellimonas</taxon>
    </lineage>
</organism>
<accession>A0A6I5KU79</accession>
<dbReference type="NCBIfam" id="TIGR03519">
    <property type="entry name" value="T9SS_PorP_fam"/>
    <property type="match status" value="1"/>
</dbReference>
<sequence length="693" mass="77943">MQTKKPLLLFTFIFLLVFSGVRGQEEDPYVPYNVPSQNLLKFNRFLINPTFSTVREDKSYINLFHRNQSVSFDDNNQVYFLSYSGRVSDRSGVGVSLFTNREGVFNNFGVHANYAYGVRLSPKSTFTFGANVSYYQSALNQDRINSVDLDPYLSTLESSSLVTFQPGFNFSFGNFDIGGFAENLFDYNLKTSESVTEFADKTYSGHLQYTHQFKNGAGIMERARLMPLARIRKVGDQNLVLGGNLILDLPKLGWVQGGYDDYYGASAGLGFNLTKNISLGYTVEKGLSNEFENFGVTHEISLAYSFTPNLTEDRVMLENDNEDLVSNEENVPQDSLNITDKDLEIAQLKDKLAENDAILDELLMRQDSIETNRRQDLERRFETVMKMVQRETRGQNPALEEKAKEVYFANMDTSDVVSRKTQPLANHGLTNSTSTKKVIKINKNKSNALLAQTPVNKDNTYRTSPPKTNKVYFKAHNVPNVESGHYLIANVFKDPKNVDQFVENLRAQGLDADYFQNPKNGLNYVYIGDFENKKEALNAYHTKMDGKYQGDAWIMNVNGGADTTIGGLNTAVANNNSSKYGSTVLSKNVANTVLGHGKMNMAVKTASIDGLPSGFYIIASVFESSSNARYFVKELNSRGLNASYFVNPNDGLRYVYLKKHETWGNALTSYYSKLNASYDDDMWIMRVKPNTTA</sequence>
<dbReference type="SUPFAM" id="SSF110997">
    <property type="entry name" value="Sporulation related repeat"/>
    <property type="match status" value="1"/>
</dbReference>
<dbReference type="Gene3D" id="3.30.70.1070">
    <property type="entry name" value="Sporulation related repeat"/>
    <property type="match status" value="1"/>
</dbReference>
<dbReference type="InterPro" id="IPR019861">
    <property type="entry name" value="PorP/SprF_Bacteroidetes"/>
</dbReference>
<keyword evidence="3" id="KW-1185">Reference proteome</keyword>
<evidence type="ECO:0000313" key="3">
    <source>
        <dbReference type="Proteomes" id="UP000468707"/>
    </source>
</evidence>
<protein>
    <submittedName>
        <fullName evidence="2">Type IX secretion system membrane protein PorP/SprF</fullName>
    </submittedName>
</protein>
<dbReference type="EMBL" id="JAAAMI010000001">
    <property type="protein sequence ID" value="NDV42112.1"/>
    <property type="molecule type" value="Genomic_DNA"/>
</dbReference>
<dbReference type="Pfam" id="PF11751">
    <property type="entry name" value="PorP_SprF"/>
    <property type="match status" value="1"/>
</dbReference>
<dbReference type="RefSeq" id="WP_163632573.1">
    <property type="nucleotide sequence ID" value="NZ_JAAAMI010000001.1"/>
</dbReference>
<dbReference type="Pfam" id="PF05036">
    <property type="entry name" value="SPOR"/>
    <property type="match status" value="1"/>
</dbReference>
<evidence type="ECO:0000259" key="1">
    <source>
        <dbReference type="PROSITE" id="PS51724"/>
    </source>
</evidence>
<proteinExistence type="predicted"/>
<dbReference type="InterPro" id="IPR007730">
    <property type="entry name" value="SPOR-like_dom"/>
</dbReference>